<dbReference type="AlphaFoldDB" id="A0A7I8KV00"/>
<evidence type="ECO:0000313" key="3">
    <source>
        <dbReference type="EMBL" id="CAA7401639.1"/>
    </source>
</evidence>
<dbReference type="InterPro" id="IPR007822">
    <property type="entry name" value="LANC-like"/>
</dbReference>
<dbReference type="Gene3D" id="1.50.10.10">
    <property type="match status" value="1"/>
</dbReference>
<dbReference type="PRINTS" id="PR01951">
    <property type="entry name" value="LANCEUKARYTE"/>
</dbReference>
<keyword evidence="2" id="KW-0479">Metal-binding</keyword>
<dbReference type="GO" id="GO:0005975">
    <property type="term" value="P:carbohydrate metabolic process"/>
    <property type="evidence" value="ECO:0007669"/>
    <property type="project" value="InterPro"/>
</dbReference>
<sequence>MAAAELRHGEDDGDDAGQRVESSFLLLSADLLLPGDAFLSAAVALKEKVVETTWKSERHRERPVDPTLYTGLMGTAFACLRSFEATGSPEDLLLCSEIADTCAAVARCSKSYLTFLCGCAGVYALGAVAADRLRDRQRRDLFLGLFFEVAREKALPAGPEEGGFGMPYDLLHGRSGFLWAALFVRKHLGPGSVPDELVLPVVEAVLAGGRAGAAHAADCPLVYRRYGTRYWGAAHGLAGIMQVLLHFPLAEDDLDAVKETLRYMVRNRFPHSGNYPTNEGNPRDGLVQWAHGAGGMAVVLCKASEVFPEDPDFRDAAVEAGEVVWRRGLVRKVGLCDGTAGNAYSFLSLYRLTGETVFLERARAFASFLYHNAEKLVGHGQQHGGEHAYSLFRGLAGPACLWFDMISPENARFPGFEI</sequence>
<organism evidence="3 4">
    <name type="scientific">Spirodela intermedia</name>
    <name type="common">Intermediate duckweed</name>
    <dbReference type="NCBI Taxonomy" id="51605"/>
    <lineage>
        <taxon>Eukaryota</taxon>
        <taxon>Viridiplantae</taxon>
        <taxon>Streptophyta</taxon>
        <taxon>Embryophyta</taxon>
        <taxon>Tracheophyta</taxon>
        <taxon>Spermatophyta</taxon>
        <taxon>Magnoliopsida</taxon>
        <taxon>Liliopsida</taxon>
        <taxon>Araceae</taxon>
        <taxon>Lemnoideae</taxon>
        <taxon>Spirodela</taxon>
    </lineage>
</organism>
<dbReference type="CDD" id="cd04794">
    <property type="entry name" value="euk_LANCL"/>
    <property type="match status" value="1"/>
</dbReference>
<accession>A0A7I8KV00</accession>
<dbReference type="GO" id="GO:0031179">
    <property type="term" value="P:peptide modification"/>
    <property type="evidence" value="ECO:0007669"/>
    <property type="project" value="InterPro"/>
</dbReference>
<proteinExistence type="inferred from homology"/>
<evidence type="ECO:0000256" key="2">
    <source>
        <dbReference type="PIRSR" id="PIRSR607822-1"/>
    </source>
</evidence>
<dbReference type="PANTHER" id="PTHR12736:SF25">
    <property type="entry name" value="LANC-LIKE PROTEIN GCL1"/>
    <property type="match status" value="1"/>
</dbReference>
<comment type="similarity">
    <text evidence="1">Belongs to the LanC-like protein family.</text>
</comment>
<dbReference type="PRINTS" id="PR01950">
    <property type="entry name" value="LANCSUPER"/>
</dbReference>
<dbReference type="OrthoDB" id="10257263at2759"/>
<dbReference type="SMART" id="SM01260">
    <property type="entry name" value="LANC_like"/>
    <property type="match status" value="1"/>
</dbReference>
<dbReference type="GO" id="GO:0046872">
    <property type="term" value="F:metal ion binding"/>
    <property type="evidence" value="ECO:0007669"/>
    <property type="project" value="UniProtKB-KW"/>
</dbReference>
<name>A0A7I8KV00_SPIIN</name>
<dbReference type="InterPro" id="IPR012341">
    <property type="entry name" value="6hp_glycosidase-like_sf"/>
</dbReference>
<evidence type="ECO:0000256" key="1">
    <source>
        <dbReference type="ARBA" id="ARBA00007179"/>
    </source>
</evidence>
<dbReference type="GO" id="GO:0005886">
    <property type="term" value="C:plasma membrane"/>
    <property type="evidence" value="ECO:0007669"/>
    <property type="project" value="TreeGrafter"/>
</dbReference>
<keyword evidence="2" id="KW-0862">Zinc</keyword>
<gene>
    <name evidence="3" type="ORF">SI8410_09012317</name>
</gene>
<dbReference type="InterPro" id="IPR020464">
    <property type="entry name" value="LanC-like_prot_euk"/>
</dbReference>
<evidence type="ECO:0000313" key="4">
    <source>
        <dbReference type="Proteomes" id="UP000663760"/>
    </source>
</evidence>
<feature type="binding site" evidence="2">
    <location>
        <position position="336"/>
    </location>
    <ligand>
        <name>Zn(2+)</name>
        <dbReference type="ChEBI" id="CHEBI:29105"/>
    </ligand>
</feature>
<protein>
    <submittedName>
        <fullName evidence="3">Uncharacterized protein</fullName>
    </submittedName>
</protein>
<reference evidence="3" key="1">
    <citation type="submission" date="2020-02" db="EMBL/GenBank/DDBJ databases">
        <authorList>
            <person name="Scholz U."/>
            <person name="Mascher M."/>
            <person name="Fiebig A."/>
        </authorList>
    </citation>
    <scope>NUCLEOTIDE SEQUENCE</scope>
</reference>
<dbReference type="PANTHER" id="PTHR12736">
    <property type="entry name" value="LANC-LIKE PROTEIN"/>
    <property type="match status" value="1"/>
</dbReference>
<dbReference type="Pfam" id="PF05147">
    <property type="entry name" value="LANC_like"/>
    <property type="match status" value="1"/>
</dbReference>
<keyword evidence="4" id="KW-1185">Reference proteome</keyword>
<dbReference type="EMBL" id="LR746272">
    <property type="protein sequence ID" value="CAA7401639.1"/>
    <property type="molecule type" value="Genomic_DNA"/>
</dbReference>
<dbReference type="SUPFAM" id="SSF158745">
    <property type="entry name" value="LanC-like"/>
    <property type="match status" value="1"/>
</dbReference>
<dbReference type="Proteomes" id="UP000663760">
    <property type="component" value="Chromosome 9"/>
</dbReference>